<accession>A0AA37JNC8</accession>
<comment type="caution">
    <text evidence="1">The sequence shown here is derived from an EMBL/GenBank/DDBJ whole genome shotgun (WGS) entry which is preliminary data.</text>
</comment>
<sequence length="68" mass="7712">MRTGYSQERELRRVLQKAGYALHKSPRAVSPDNFGGYMIISLDSNSVAAGSRYELSLEDVQEWVNEMC</sequence>
<dbReference type="EMBL" id="BQNJ01000003">
    <property type="protein sequence ID" value="GKH04760.1"/>
    <property type="molecule type" value="Genomic_DNA"/>
</dbReference>
<name>A0AA37JNC8_9FIRM</name>
<proteinExistence type="predicted"/>
<dbReference type="Proteomes" id="UP001055091">
    <property type="component" value="Unassembled WGS sequence"/>
</dbReference>
<dbReference type="RefSeq" id="WP_021660150.1">
    <property type="nucleotide sequence ID" value="NZ_BQNJ01000003.1"/>
</dbReference>
<evidence type="ECO:0000313" key="1">
    <source>
        <dbReference type="EMBL" id="GKH04760.1"/>
    </source>
</evidence>
<reference evidence="1" key="1">
    <citation type="submission" date="2022-01" db="EMBL/GenBank/DDBJ databases">
        <title>Novel bile acid biosynthetic pathways are enriched in the microbiome of centenarians.</title>
        <authorList>
            <person name="Sato Y."/>
            <person name="Atarashi K."/>
            <person name="Plichta R.D."/>
            <person name="Arai Y."/>
            <person name="Sasajima S."/>
            <person name="Kearney M.S."/>
            <person name="Suda W."/>
            <person name="Takeshita K."/>
            <person name="Sasaki T."/>
            <person name="Okamoto S."/>
            <person name="Skelly N.A."/>
            <person name="Okamura Y."/>
            <person name="Vlamakis H."/>
            <person name="Li Y."/>
            <person name="Tanoue T."/>
            <person name="Takei H."/>
            <person name="Nittono H."/>
            <person name="Narushima S."/>
            <person name="Irie J."/>
            <person name="Itoh H."/>
            <person name="Moriya K."/>
            <person name="Sugiura Y."/>
            <person name="Suematsu M."/>
            <person name="Moritoki N."/>
            <person name="Shibata S."/>
            <person name="Littman R.D."/>
            <person name="Fischbach A.M."/>
            <person name="Uwamino Y."/>
            <person name="Inoue T."/>
            <person name="Honda A."/>
            <person name="Hattori M."/>
            <person name="Murai T."/>
            <person name="Xavier J.R."/>
            <person name="Hirose N."/>
            <person name="Honda K."/>
        </authorList>
    </citation>
    <scope>NUCLEOTIDE SEQUENCE</scope>
    <source>
        <strain evidence="1">CE91-St55</strain>
    </source>
</reference>
<evidence type="ECO:0000313" key="2">
    <source>
        <dbReference type="Proteomes" id="UP001055091"/>
    </source>
</evidence>
<protein>
    <submittedName>
        <fullName evidence="1">Uncharacterized protein</fullName>
    </submittedName>
</protein>
<dbReference type="AlphaFoldDB" id="A0AA37JNC8"/>
<gene>
    <name evidence="1" type="ORF">CE91St55_67410</name>
</gene>
<organism evidence="1 2">
    <name type="scientific">Hungatella hathewayi</name>
    <dbReference type="NCBI Taxonomy" id="154046"/>
    <lineage>
        <taxon>Bacteria</taxon>
        <taxon>Bacillati</taxon>
        <taxon>Bacillota</taxon>
        <taxon>Clostridia</taxon>
        <taxon>Lachnospirales</taxon>
        <taxon>Lachnospiraceae</taxon>
        <taxon>Hungatella</taxon>
    </lineage>
</organism>